<accession>A0A0E9WEE5</accession>
<dbReference type="AlphaFoldDB" id="A0A0E9WEE5"/>
<evidence type="ECO:0000313" key="1">
    <source>
        <dbReference type="EMBL" id="JAH88739.1"/>
    </source>
</evidence>
<protein>
    <submittedName>
        <fullName evidence="1">Uncharacterized protein</fullName>
    </submittedName>
</protein>
<dbReference type="EMBL" id="GBXM01019838">
    <property type="protein sequence ID" value="JAH88739.1"/>
    <property type="molecule type" value="Transcribed_RNA"/>
</dbReference>
<reference evidence="1" key="2">
    <citation type="journal article" date="2015" name="Fish Shellfish Immunol.">
        <title>Early steps in the European eel (Anguilla anguilla)-Vibrio vulnificus interaction in the gills: Role of the RtxA13 toxin.</title>
        <authorList>
            <person name="Callol A."/>
            <person name="Pajuelo D."/>
            <person name="Ebbesson L."/>
            <person name="Teles M."/>
            <person name="MacKenzie S."/>
            <person name="Amaro C."/>
        </authorList>
    </citation>
    <scope>NUCLEOTIDE SEQUENCE</scope>
</reference>
<name>A0A0E9WEE5_ANGAN</name>
<reference evidence="1" key="1">
    <citation type="submission" date="2014-11" db="EMBL/GenBank/DDBJ databases">
        <authorList>
            <person name="Amaro Gonzalez C."/>
        </authorList>
    </citation>
    <scope>NUCLEOTIDE SEQUENCE</scope>
</reference>
<proteinExistence type="predicted"/>
<organism evidence="1">
    <name type="scientific">Anguilla anguilla</name>
    <name type="common">European freshwater eel</name>
    <name type="synonym">Muraena anguilla</name>
    <dbReference type="NCBI Taxonomy" id="7936"/>
    <lineage>
        <taxon>Eukaryota</taxon>
        <taxon>Metazoa</taxon>
        <taxon>Chordata</taxon>
        <taxon>Craniata</taxon>
        <taxon>Vertebrata</taxon>
        <taxon>Euteleostomi</taxon>
        <taxon>Actinopterygii</taxon>
        <taxon>Neopterygii</taxon>
        <taxon>Teleostei</taxon>
        <taxon>Anguilliformes</taxon>
        <taxon>Anguillidae</taxon>
        <taxon>Anguilla</taxon>
    </lineage>
</organism>
<sequence length="39" mass="4305">MQGKAVRGTHGILIRKVSSFQQFLGIVNLRNCCSMKAVL</sequence>